<dbReference type="Gene3D" id="3.30.1840.10">
    <property type="entry name" value="Polyphosphate kinase middle domain"/>
    <property type="match status" value="1"/>
</dbReference>
<sequence length="705" mass="81735">MSHPEKFYPKELSWLAFNQRVLQEAADRNNPIIERIRFLGIYSNNLDEFFRVRVADVKRQIMIHMNAGDDERADYSKELLEQIQQKVQDLSVEFEAIYQDVVAKLARYNVVMVNPLNLSDYQRNWLQGFFKNKVLRHVAPLLLHSKIELEKRLHDTTSYLLIAIHKDDQETRYAVIEVPVQALGRFIEIPPEKSRKKRHIMLLDDIIKQCLPSIFRGFVEFDSLEAYSFKMTRDSEYSINDEIDESYVEKMTESMKQRLRAEPVRVNYDGAMPKDMLKVLKKRLKMSSYDSMIAGGPYRNFRDFIGFPNVGRDYLENHPLPALTANAFERCDTIFEAIRRQDILLYYPFHRFLHFSEFLRQAAFDPAVKHIRINIYRVAKSSRIMSSLIDAVDNGKLVTVVVELRARFDEEANIDWSKKLTDAGVRVILGPQSLKIHSKLCVVSREEQGEIRHYAHFGTGNFNEKTAKIYTDFSLFTCNQALAQEGINVFDMIQNPYKRQWFDLLHVSPLNNRIRLVGLIRNEVVNAKAGRKAAITLKLNNLEDATMIEELYAASQAGVKIRMIIRGICCLRPGIKGLSENISVISIVDRYLEHPRVLVFENGGDPKVYISSADWMTRNLDGRIEVGCPILEPVLQKRIIDILELQFKDTMKARVIDAEQSNRYVPRGNRRKIQSQVAIYNYLTELERHIATEQAAEQEPHDPAG</sequence>
<dbReference type="SUPFAM" id="SSF140356">
    <property type="entry name" value="PPK N-terminal domain-like"/>
    <property type="match status" value="1"/>
</dbReference>
<dbReference type="InterPro" id="IPR024953">
    <property type="entry name" value="PP_kinase_middle"/>
</dbReference>
<keyword evidence="6" id="KW-0460">Magnesium</keyword>
<keyword evidence="13" id="KW-1185">Reference proteome</keyword>
<evidence type="ECO:0000256" key="1">
    <source>
        <dbReference type="ARBA" id="ARBA00022553"/>
    </source>
</evidence>
<dbReference type="NCBIfam" id="NF003917">
    <property type="entry name" value="PRK05443.1-1"/>
    <property type="match status" value="1"/>
</dbReference>
<dbReference type="InterPro" id="IPR025198">
    <property type="entry name" value="PPK_N_dom"/>
</dbReference>
<evidence type="ECO:0000256" key="3">
    <source>
        <dbReference type="ARBA" id="ARBA00022741"/>
    </source>
</evidence>
<reference evidence="13" key="1">
    <citation type="journal article" date="2019" name="Int. J. Syst. Evol. Microbiol.">
        <title>The Global Catalogue of Microorganisms (GCM) 10K type strain sequencing project: providing services to taxonomists for standard genome sequencing and annotation.</title>
        <authorList>
            <consortium name="The Broad Institute Genomics Platform"/>
            <consortium name="The Broad Institute Genome Sequencing Center for Infectious Disease"/>
            <person name="Wu L."/>
            <person name="Ma J."/>
        </authorList>
    </citation>
    <scope>NUCLEOTIDE SEQUENCE [LARGE SCALE GENOMIC DNA]</scope>
    <source>
        <strain evidence="13">CGMCC 1.16031</strain>
    </source>
</reference>
<feature type="domain" description="Polyphosphate kinase C-terminal" evidence="11">
    <location>
        <begin position="334"/>
        <end position="498"/>
    </location>
</feature>
<dbReference type="InterPro" id="IPR036832">
    <property type="entry name" value="PPK_N_dom_sf"/>
</dbReference>
<comment type="cofactor">
    <cofactor evidence="6">
        <name>Mg(2+)</name>
        <dbReference type="ChEBI" id="CHEBI:18420"/>
    </cofactor>
</comment>
<comment type="function">
    <text evidence="6 7">Catalyzes the reversible transfer of the terminal phosphate of ATP to form a long-chain polyphosphate (polyP).</text>
</comment>
<dbReference type="GO" id="GO:0008976">
    <property type="term" value="F:polyphosphate kinase activity"/>
    <property type="evidence" value="ECO:0007669"/>
    <property type="project" value="UniProtKB-EC"/>
</dbReference>
<evidence type="ECO:0000259" key="11">
    <source>
        <dbReference type="Pfam" id="PF17941"/>
    </source>
</evidence>
<dbReference type="PIRSF" id="PIRSF015589">
    <property type="entry name" value="PP_kinase"/>
    <property type="match status" value="1"/>
</dbReference>
<dbReference type="EC" id="2.7.4.1" evidence="6 7"/>
<feature type="domain" description="Polyphosphate kinase middle" evidence="8">
    <location>
        <begin position="122"/>
        <end position="307"/>
    </location>
</feature>
<feature type="binding site" evidence="6">
    <location>
        <position position="407"/>
    </location>
    <ligand>
        <name>Mg(2+)</name>
        <dbReference type="ChEBI" id="CHEBI:18420"/>
    </ligand>
</feature>
<dbReference type="SUPFAM" id="SSF143724">
    <property type="entry name" value="PHP14-like"/>
    <property type="match status" value="1"/>
</dbReference>
<dbReference type="CDD" id="cd09167">
    <property type="entry name" value="PLDc_EcPPK1_C2_like"/>
    <property type="match status" value="1"/>
</dbReference>
<feature type="active site" description="Phosphohistidine intermediate" evidence="6">
    <location>
        <position position="437"/>
    </location>
</feature>
<keyword evidence="2 6" id="KW-0808">Transferase</keyword>
<dbReference type="Pfam" id="PF02503">
    <property type="entry name" value="PP_kinase"/>
    <property type="match status" value="1"/>
</dbReference>
<name>A0ABW1XKG1_9ALTE</name>
<dbReference type="Gene3D" id="3.30.870.10">
    <property type="entry name" value="Endonuclease Chain A"/>
    <property type="match status" value="2"/>
</dbReference>
<gene>
    <name evidence="12" type="primary">ppk1</name>
    <name evidence="6" type="synonym">ppk</name>
    <name evidence="12" type="ORF">ACFP85_03110</name>
</gene>
<dbReference type="HAMAP" id="MF_00347">
    <property type="entry name" value="Polyphosphate_kinase"/>
    <property type="match status" value="1"/>
</dbReference>
<dbReference type="Pfam" id="PF13090">
    <property type="entry name" value="PP_kinase_C"/>
    <property type="match status" value="1"/>
</dbReference>
<feature type="domain" description="Polyphosphate kinase C-terminal" evidence="10">
    <location>
        <begin position="505"/>
        <end position="676"/>
    </location>
</feature>
<dbReference type="RefSeq" id="WP_131259256.1">
    <property type="nucleotide sequence ID" value="NZ_JBHSUS010000001.1"/>
</dbReference>
<evidence type="ECO:0000259" key="8">
    <source>
        <dbReference type="Pfam" id="PF02503"/>
    </source>
</evidence>
<comment type="catalytic activity">
    <reaction evidence="6 7">
        <text>[phosphate](n) + ATP = [phosphate](n+1) + ADP</text>
        <dbReference type="Rhea" id="RHEA:19573"/>
        <dbReference type="Rhea" id="RHEA-COMP:9859"/>
        <dbReference type="Rhea" id="RHEA-COMP:14280"/>
        <dbReference type="ChEBI" id="CHEBI:16838"/>
        <dbReference type="ChEBI" id="CHEBI:30616"/>
        <dbReference type="ChEBI" id="CHEBI:456216"/>
        <dbReference type="EC" id="2.7.4.1"/>
    </reaction>
</comment>
<dbReference type="InterPro" id="IPR025200">
    <property type="entry name" value="PPK_C_dom2"/>
</dbReference>
<feature type="domain" description="Polyphosphate kinase N-terminal" evidence="9">
    <location>
        <begin position="7"/>
        <end position="112"/>
    </location>
</feature>
<dbReference type="PANTHER" id="PTHR30218">
    <property type="entry name" value="POLYPHOSPHATE KINASE"/>
    <property type="match status" value="1"/>
</dbReference>
<evidence type="ECO:0000259" key="10">
    <source>
        <dbReference type="Pfam" id="PF13090"/>
    </source>
</evidence>
<keyword evidence="6" id="KW-0479">Metal-binding</keyword>
<evidence type="ECO:0000259" key="9">
    <source>
        <dbReference type="Pfam" id="PF13089"/>
    </source>
</evidence>
<feature type="binding site" evidence="6">
    <location>
        <position position="566"/>
    </location>
    <ligand>
        <name>ATP</name>
        <dbReference type="ChEBI" id="CHEBI:30616"/>
    </ligand>
</feature>
<organism evidence="12 13">
    <name type="scientific">Pseudobowmanella zhangzhouensis</name>
    <dbReference type="NCBI Taxonomy" id="1537679"/>
    <lineage>
        <taxon>Bacteria</taxon>
        <taxon>Pseudomonadati</taxon>
        <taxon>Pseudomonadota</taxon>
        <taxon>Gammaproteobacteria</taxon>
        <taxon>Alteromonadales</taxon>
        <taxon>Alteromonadaceae</taxon>
    </lineage>
</organism>
<dbReference type="NCBIfam" id="TIGR03705">
    <property type="entry name" value="poly_P_kin"/>
    <property type="match status" value="1"/>
</dbReference>
<dbReference type="InterPro" id="IPR003414">
    <property type="entry name" value="PP_kinase"/>
</dbReference>
<dbReference type="Gene3D" id="1.20.58.310">
    <property type="entry name" value="Polyphosphate kinase N-terminal domain"/>
    <property type="match status" value="1"/>
</dbReference>
<comment type="PTM">
    <text evidence="6 7">An intermediate of this reaction is the autophosphorylated ppk in which a phosphate is covalently linked to a histidine residue through a N-P bond.</text>
</comment>
<evidence type="ECO:0000256" key="2">
    <source>
        <dbReference type="ARBA" id="ARBA00022679"/>
    </source>
</evidence>
<feature type="binding site" evidence="6">
    <location>
        <position position="45"/>
    </location>
    <ligand>
        <name>ATP</name>
        <dbReference type="ChEBI" id="CHEBI:30616"/>
    </ligand>
</feature>
<proteinExistence type="inferred from homology"/>
<feature type="binding site" evidence="6">
    <location>
        <position position="377"/>
    </location>
    <ligand>
        <name>Mg(2+)</name>
        <dbReference type="ChEBI" id="CHEBI:18420"/>
    </ligand>
</feature>
<evidence type="ECO:0000256" key="5">
    <source>
        <dbReference type="ARBA" id="ARBA00022840"/>
    </source>
</evidence>
<evidence type="ECO:0000256" key="7">
    <source>
        <dbReference type="RuleBase" id="RU003800"/>
    </source>
</evidence>
<dbReference type="EMBL" id="JBHSUS010000001">
    <property type="protein sequence ID" value="MFC6439144.1"/>
    <property type="molecule type" value="Genomic_DNA"/>
</dbReference>
<evidence type="ECO:0000313" key="13">
    <source>
        <dbReference type="Proteomes" id="UP001596364"/>
    </source>
</evidence>
<protein>
    <recommendedName>
        <fullName evidence="6 7">Polyphosphate kinase</fullName>
        <ecNumber evidence="6 7">2.7.4.1</ecNumber>
    </recommendedName>
    <alternativeName>
        <fullName evidence="6">ATP-polyphosphate phosphotransferase</fullName>
    </alternativeName>
    <alternativeName>
        <fullName evidence="6">Polyphosphoric acid kinase</fullName>
    </alternativeName>
</protein>
<dbReference type="InterPro" id="IPR036830">
    <property type="entry name" value="PP_kinase_middle_dom_sf"/>
</dbReference>
<keyword evidence="1 6" id="KW-0597">Phosphoprotein</keyword>
<accession>A0ABW1XKG1</accession>
<dbReference type="SUPFAM" id="SSF56024">
    <property type="entry name" value="Phospholipase D/nuclease"/>
    <property type="match status" value="2"/>
</dbReference>
<dbReference type="PANTHER" id="PTHR30218:SF0">
    <property type="entry name" value="POLYPHOSPHATE KINASE"/>
    <property type="match status" value="1"/>
</dbReference>
<evidence type="ECO:0000313" key="12">
    <source>
        <dbReference type="EMBL" id="MFC6439144.1"/>
    </source>
</evidence>
<comment type="similarity">
    <text evidence="6 7">Belongs to the polyphosphate kinase 1 (PPK1) family.</text>
</comment>
<evidence type="ECO:0000256" key="4">
    <source>
        <dbReference type="ARBA" id="ARBA00022777"/>
    </source>
</evidence>
<dbReference type="Proteomes" id="UP001596364">
    <property type="component" value="Unassembled WGS sequence"/>
</dbReference>
<feature type="binding site" evidence="6">
    <location>
        <position position="470"/>
    </location>
    <ligand>
        <name>ATP</name>
        <dbReference type="ChEBI" id="CHEBI:30616"/>
    </ligand>
</feature>
<comment type="caution">
    <text evidence="12">The sequence shown here is derived from an EMBL/GenBank/DDBJ whole genome shotgun (WGS) entry which is preliminary data.</text>
</comment>
<keyword evidence="4 6" id="KW-0418">Kinase</keyword>
<keyword evidence="3 6" id="KW-0547">Nucleotide-binding</keyword>
<dbReference type="InterPro" id="IPR041108">
    <property type="entry name" value="PP_kinase_C_1"/>
</dbReference>
<evidence type="ECO:0000256" key="6">
    <source>
        <dbReference type="HAMAP-Rule" id="MF_00347"/>
    </source>
</evidence>
<dbReference type="Pfam" id="PF13089">
    <property type="entry name" value="PP_kinase_N"/>
    <property type="match status" value="1"/>
</dbReference>
<keyword evidence="5 6" id="KW-0067">ATP-binding</keyword>
<dbReference type="Pfam" id="PF17941">
    <property type="entry name" value="PP_kinase_C_1"/>
    <property type="match status" value="1"/>
</dbReference>
<feature type="binding site" evidence="6">
    <location>
        <position position="594"/>
    </location>
    <ligand>
        <name>ATP</name>
        <dbReference type="ChEBI" id="CHEBI:30616"/>
    </ligand>
</feature>